<feature type="transmembrane region" description="Helical" evidence="6">
    <location>
        <begin position="20"/>
        <end position="38"/>
    </location>
</feature>
<dbReference type="PANTHER" id="PTHR30093">
    <property type="entry name" value="GENERAL SECRETION PATHWAY PROTEIN G"/>
    <property type="match status" value="1"/>
</dbReference>
<keyword evidence="3 6" id="KW-0812">Transmembrane</keyword>
<keyword evidence="2" id="KW-0488">Methylation</keyword>
<dbReference type="AlphaFoldDB" id="A0A0G1Q1V2"/>
<dbReference type="InterPro" id="IPR045584">
    <property type="entry name" value="Pilin-like"/>
</dbReference>
<evidence type="ECO:0000256" key="3">
    <source>
        <dbReference type="ARBA" id="ARBA00022692"/>
    </source>
</evidence>
<comment type="subcellular location">
    <subcellularLocation>
        <location evidence="1">Membrane</location>
        <topology evidence="1">Single-pass membrane protein</topology>
    </subcellularLocation>
</comment>
<dbReference type="PROSITE" id="PS00409">
    <property type="entry name" value="PROKAR_NTER_METHYL"/>
    <property type="match status" value="1"/>
</dbReference>
<evidence type="ECO:0000256" key="1">
    <source>
        <dbReference type="ARBA" id="ARBA00004167"/>
    </source>
</evidence>
<dbReference type="Gene3D" id="3.30.700.10">
    <property type="entry name" value="Glycoprotein, Type 4 Pilin"/>
    <property type="match status" value="1"/>
</dbReference>
<dbReference type="PANTHER" id="PTHR30093:SF44">
    <property type="entry name" value="TYPE II SECRETION SYSTEM CORE PROTEIN G"/>
    <property type="match status" value="1"/>
</dbReference>
<accession>A0A0G1Q1V2</accession>
<dbReference type="EMBL" id="LCKS01000010">
    <property type="protein sequence ID" value="KKU02610.1"/>
    <property type="molecule type" value="Genomic_DNA"/>
</dbReference>
<dbReference type="GO" id="GO:0016020">
    <property type="term" value="C:membrane"/>
    <property type="evidence" value="ECO:0007669"/>
    <property type="project" value="UniProtKB-SubCell"/>
</dbReference>
<dbReference type="NCBIfam" id="TIGR02532">
    <property type="entry name" value="IV_pilin_GFxxxE"/>
    <property type="match status" value="1"/>
</dbReference>
<organism evidence="7 8">
    <name type="scientific">Candidatus Amesbacteria bacterium GW2011_GWC2_45_19</name>
    <dbReference type="NCBI Taxonomy" id="1618366"/>
    <lineage>
        <taxon>Bacteria</taxon>
        <taxon>Candidatus Amesiibacteriota</taxon>
    </lineage>
</organism>
<proteinExistence type="predicted"/>
<keyword evidence="4 6" id="KW-1133">Transmembrane helix</keyword>
<evidence type="ECO:0000256" key="6">
    <source>
        <dbReference type="SAM" id="Phobius"/>
    </source>
</evidence>
<evidence type="ECO:0000256" key="5">
    <source>
        <dbReference type="ARBA" id="ARBA00023136"/>
    </source>
</evidence>
<name>A0A0G1Q1V2_9BACT</name>
<gene>
    <name evidence="7" type="ORF">UX05_C0010G0002</name>
</gene>
<evidence type="ECO:0000313" key="8">
    <source>
        <dbReference type="Proteomes" id="UP000034264"/>
    </source>
</evidence>
<dbReference type="Proteomes" id="UP000034264">
    <property type="component" value="Unassembled WGS sequence"/>
</dbReference>
<protein>
    <submittedName>
        <fullName evidence="7">Uncharacterized protein</fullName>
    </submittedName>
</protein>
<evidence type="ECO:0000256" key="4">
    <source>
        <dbReference type="ARBA" id="ARBA00022989"/>
    </source>
</evidence>
<sequence>MFLINLMPMRLRKGFTLIELLVVIGVLSILLVITLVAINPSRQFSKANNTARRSDANSILNAIQQYAADKKGVLPAGITTTAQAISSTGANICAALVTDYLAALPVDPLTNNGASVTDCTAAYATGYTVVKSATNNRVTVAAPDAELSEVIAVTR</sequence>
<keyword evidence="5 6" id="KW-0472">Membrane</keyword>
<evidence type="ECO:0000313" key="7">
    <source>
        <dbReference type="EMBL" id="KKU02610.1"/>
    </source>
</evidence>
<reference evidence="7 8" key="1">
    <citation type="journal article" date="2015" name="Nature">
        <title>rRNA introns, odd ribosomes, and small enigmatic genomes across a large radiation of phyla.</title>
        <authorList>
            <person name="Brown C.T."/>
            <person name="Hug L.A."/>
            <person name="Thomas B.C."/>
            <person name="Sharon I."/>
            <person name="Castelle C.J."/>
            <person name="Singh A."/>
            <person name="Wilkins M.J."/>
            <person name="Williams K.H."/>
            <person name="Banfield J.F."/>
        </authorList>
    </citation>
    <scope>NUCLEOTIDE SEQUENCE [LARGE SCALE GENOMIC DNA]</scope>
</reference>
<comment type="caution">
    <text evidence="7">The sequence shown here is derived from an EMBL/GenBank/DDBJ whole genome shotgun (WGS) entry which is preliminary data.</text>
</comment>
<dbReference type="InterPro" id="IPR012902">
    <property type="entry name" value="N_methyl_site"/>
</dbReference>
<dbReference type="SUPFAM" id="SSF54523">
    <property type="entry name" value="Pili subunits"/>
    <property type="match status" value="1"/>
</dbReference>
<evidence type="ECO:0000256" key="2">
    <source>
        <dbReference type="ARBA" id="ARBA00022481"/>
    </source>
</evidence>
<dbReference type="Pfam" id="PF07963">
    <property type="entry name" value="N_methyl"/>
    <property type="match status" value="1"/>
</dbReference>